<feature type="compositionally biased region" description="Gly residues" evidence="10">
    <location>
        <begin position="403"/>
        <end position="415"/>
    </location>
</feature>
<evidence type="ECO:0000256" key="4">
    <source>
        <dbReference type="ARBA" id="ARBA00022723"/>
    </source>
</evidence>
<sequence length="483" mass="53786">MFKIGSGKGAPKKAVGPTGATWHTDFKFADVGPGGQYDEESDDEDDEGQVERHLVALEGVVESIRGQRRKMEDSCTVIDYLEQVDPELKKEMEETMDCGRNFSFYGVFDGHAGHRAARILKQQLHTNLFKNDLFRQRKIEEAITASFYDVDKTILAEGREGKWKDGACAVAAIVIDDYLYVGNAGDSECVLGRRRRKRKHVVQAEKDVYPTDHERDYPDWVDMAPFPSPGHDAIIVSKAHKTSDPEEHKRVVDAGGMITFGRMFGDLAVARAFGDSEYKMPLAAADYISVDPHVRQVPLDEYDEFIIMASDGIWDKISAQEAVDMVSRYVEQKVRSGRPVAHAHPPPDTPLAMDAVQTPYNSDVNAPDEAPAEEEEEEEEKEEAPAAPAPKANRMQMMKNMKGGMGGLPGPGGAGGDEKRLVKNKKSKFKNTSKLNQLPLEEIKSKKKQISAQLINESLDRGSKDNCTCVVVFFQWEACEENE</sequence>
<accession>A0A7S4UQ29</accession>
<evidence type="ECO:0000256" key="2">
    <source>
        <dbReference type="ARBA" id="ARBA00006702"/>
    </source>
</evidence>
<reference evidence="12" key="1">
    <citation type="submission" date="2021-01" db="EMBL/GenBank/DDBJ databases">
        <authorList>
            <person name="Corre E."/>
            <person name="Pelletier E."/>
            <person name="Niang G."/>
            <person name="Scheremetjew M."/>
            <person name="Finn R."/>
            <person name="Kale V."/>
            <person name="Holt S."/>
            <person name="Cochrane G."/>
            <person name="Meng A."/>
            <person name="Brown T."/>
            <person name="Cohen L."/>
        </authorList>
    </citation>
    <scope>NUCLEOTIDE SEQUENCE</scope>
    <source>
        <strain evidence="12">SoJaBio B1-5/56/2</strain>
    </source>
</reference>
<dbReference type="InterPro" id="IPR015655">
    <property type="entry name" value="PP2C"/>
</dbReference>
<comment type="similarity">
    <text evidence="2 9">Belongs to the PP2C family.</text>
</comment>
<dbReference type="CDD" id="cd00143">
    <property type="entry name" value="PP2Cc"/>
    <property type="match status" value="1"/>
</dbReference>
<keyword evidence="4" id="KW-0479">Metal-binding</keyword>
<dbReference type="EMBL" id="HBKR01028506">
    <property type="protein sequence ID" value="CAE2322509.1"/>
    <property type="molecule type" value="Transcribed_RNA"/>
</dbReference>
<keyword evidence="5 9" id="KW-0378">Hydrolase</keyword>
<evidence type="ECO:0000313" key="12">
    <source>
        <dbReference type="EMBL" id="CAE2322509.1"/>
    </source>
</evidence>
<organism evidence="12">
    <name type="scientific">Paramoeba aestuarina</name>
    <dbReference type="NCBI Taxonomy" id="180227"/>
    <lineage>
        <taxon>Eukaryota</taxon>
        <taxon>Amoebozoa</taxon>
        <taxon>Discosea</taxon>
        <taxon>Flabellinia</taxon>
        <taxon>Dactylopodida</taxon>
        <taxon>Paramoebidae</taxon>
        <taxon>Paramoeba</taxon>
    </lineage>
</organism>
<dbReference type="GO" id="GO:0046872">
    <property type="term" value="F:metal ion binding"/>
    <property type="evidence" value="ECO:0007669"/>
    <property type="project" value="UniProtKB-KW"/>
</dbReference>
<feature type="compositionally biased region" description="Acidic residues" evidence="10">
    <location>
        <begin position="37"/>
        <end position="48"/>
    </location>
</feature>
<feature type="region of interest" description="Disordered" evidence="10">
    <location>
        <begin position="1"/>
        <end position="49"/>
    </location>
</feature>
<evidence type="ECO:0000256" key="5">
    <source>
        <dbReference type="ARBA" id="ARBA00022801"/>
    </source>
</evidence>
<proteinExistence type="inferred from homology"/>
<keyword evidence="6" id="KW-0460">Magnesium</keyword>
<feature type="compositionally biased region" description="Acidic residues" evidence="10">
    <location>
        <begin position="370"/>
        <end position="382"/>
    </location>
</feature>
<gene>
    <name evidence="12" type="ORF">NAES01612_LOCUS18590</name>
</gene>
<protein>
    <recommendedName>
        <fullName evidence="3">protein-serine/threonine phosphatase</fullName>
        <ecNumber evidence="3">3.1.3.16</ecNumber>
    </recommendedName>
</protein>
<evidence type="ECO:0000256" key="6">
    <source>
        <dbReference type="ARBA" id="ARBA00022842"/>
    </source>
</evidence>
<dbReference type="Pfam" id="PF00481">
    <property type="entry name" value="PP2C"/>
    <property type="match status" value="2"/>
</dbReference>
<dbReference type="GO" id="GO:0004722">
    <property type="term" value="F:protein serine/threonine phosphatase activity"/>
    <property type="evidence" value="ECO:0007669"/>
    <property type="project" value="UniProtKB-EC"/>
</dbReference>
<evidence type="ECO:0000259" key="11">
    <source>
        <dbReference type="PROSITE" id="PS51746"/>
    </source>
</evidence>
<keyword evidence="7 9" id="KW-0904">Protein phosphatase</keyword>
<evidence type="ECO:0000256" key="7">
    <source>
        <dbReference type="ARBA" id="ARBA00022912"/>
    </source>
</evidence>
<dbReference type="InterPro" id="IPR000222">
    <property type="entry name" value="PP2C_BS"/>
</dbReference>
<dbReference type="PANTHER" id="PTHR13832">
    <property type="entry name" value="PROTEIN PHOSPHATASE 2C"/>
    <property type="match status" value="1"/>
</dbReference>
<comment type="cofactor">
    <cofactor evidence="1">
        <name>Mn(2+)</name>
        <dbReference type="ChEBI" id="CHEBI:29035"/>
    </cofactor>
</comment>
<evidence type="ECO:0000256" key="9">
    <source>
        <dbReference type="RuleBase" id="RU003465"/>
    </source>
</evidence>
<evidence type="ECO:0000256" key="10">
    <source>
        <dbReference type="SAM" id="MobiDB-lite"/>
    </source>
</evidence>
<feature type="compositionally biased region" description="Low complexity" evidence="10">
    <location>
        <begin position="385"/>
        <end position="402"/>
    </location>
</feature>
<dbReference type="PROSITE" id="PS51746">
    <property type="entry name" value="PPM_2"/>
    <property type="match status" value="1"/>
</dbReference>
<keyword evidence="8" id="KW-0464">Manganese</keyword>
<feature type="region of interest" description="Disordered" evidence="10">
    <location>
        <begin position="336"/>
        <end position="419"/>
    </location>
</feature>
<dbReference type="InterPro" id="IPR036457">
    <property type="entry name" value="PPM-type-like_dom_sf"/>
</dbReference>
<feature type="domain" description="PPM-type phosphatase" evidence="11">
    <location>
        <begin position="57"/>
        <end position="474"/>
    </location>
</feature>
<dbReference type="PROSITE" id="PS01032">
    <property type="entry name" value="PPM_1"/>
    <property type="match status" value="1"/>
</dbReference>
<evidence type="ECO:0000256" key="8">
    <source>
        <dbReference type="ARBA" id="ARBA00023211"/>
    </source>
</evidence>
<dbReference type="PANTHER" id="PTHR13832:SF803">
    <property type="entry name" value="PROTEIN PHOSPHATASE 1G"/>
    <property type="match status" value="1"/>
</dbReference>
<dbReference type="InterPro" id="IPR001932">
    <property type="entry name" value="PPM-type_phosphatase-like_dom"/>
</dbReference>
<dbReference type="EC" id="3.1.3.16" evidence="3"/>
<dbReference type="Gene3D" id="3.60.40.10">
    <property type="entry name" value="PPM-type phosphatase domain"/>
    <property type="match status" value="1"/>
</dbReference>
<dbReference type="AlphaFoldDB" id="A0A7S4UQ29"/>
<evidence type="ECO:0000256" key="3">
    <source>
        <dbReference type="ARBA" id="ARBA00013081"/>
    </source>
</evidence>
<dbReference type="SUPFAM" id="SSF81606">
    <property type="entry name" value="PP2C-like"/>
    <property type="match status" value="1"/>
</dbReference>
<name>A0A7S4UQ29_9EUKA</name>
<dbReference type="SMART" id="SM00332">
    <property type="entry name" value="PP2Cc"/>
    <property type="match status" value="1"/>
</dbReference>
<evidence type="ECO:0000256" key="1">
    <source>
        <dbReference type="ARBA" id="ARBA00001936"/>
    </source>
</evidence>